<proteinExistence type="predicted"/>
<dbReference type="InterPro" id="IPR026055">
    <property type="entry name" value="FAR"/>
</dbReference>
<dbReference type="GO" id="GO:0005777">
    <property type="term" value="C:peroxisome"/>
    <property type="evidence" value="ECO:0007669"/>
    <property type="project" value="TreeGrafter"/>
</dbReference>
<dbReference type="Proteomes" id="UP000478052">
    <property type="component" value="Unassembled WGS sequence"/>
</dbReference>
<evidence type="ECO:0000259" key="1">
    <source>
        <dbReference type="Pfam" id="PF03015"/>
    </source>
</evidence>
<reference evidence="2 3" key="1">
    <citation type="submission" date="2019-08" db="EMBL/GenBank/DDBJ databases">
        <title>Whole genome of Aphis craccivora.</title>
        <authorList>
            <person name="Voronova N.V."/>
            <person name="Shulinski R.S."/>
            <person name="Bandarenka Y.V."/>
            <person name="Zhorov D.G."/>
            <person name="Warner D."/>
        </authorList>
    </citation>
    <scope>NUCLEOTIDE SEQUENCE [LARGE SCALE GENOMIC DNA]</scope>
    <source>
        <strain evidence="2">180601</strain>
        <tissue evidence="2">Whole Body</tissue>
    </source>
</reference>
<evidence type="ECO:0000313" key="3">
    <source>
        <dbReference type="Proteomes" id="UP000478052"/>
    </source>
</evidence>
<dbReference type="PANTHER" id="PTHR11011">
    <property type="entry name" value="MALE STERILITY PROTEIN 2-RELATED"/>
    <property type="match status" value="1"/>
</dbReference>
<name>A0A6G0Y997_APHCR</name>
<evidence type="ECO:0000313" key="2">
    <source>
        <dbReference type="EMBL" id="KAF0751655.1"/>
    </source>
</evidence>
<dbReference type="InterPro" id="IPR033640">
    <property type="entry name" value="FAR_C"/>
</dbReference>
<comment type="caution">
    <text evidence="2">The sequence shown here is derived from an EMBL/GenBank/DDBJ whole genome shotgun (WGS) entry which is preliminary data.</text>
</comment>
<protein>
    <submittedName>
        <fullName evidence="2">Fatty acyl-CoA reductase wat-like</fullName>
    </submittedName>
</protein>
<dbReference type="Pfam" id="PF03015">
    <property type="entry name" value="Sterile"/>
    <property type="match status" value="1"/>
</dbReference>
<organism evidence="2 3">
    <name type="scientific">Aphis craccivora</name>
    <name type="common">Cowpea aphid</name>
    <dbReference type="NCBI Taxonomy" id="307492"/>
    <lineage>
        <taxon>Eukaryota</taxon>
        <taxon>Metazoa</taxon>
        <taxon>Ecdysozoa</taxon>
        <taxon>Arthropoda</taxon>
        <taxon>Hexapoda</taxon>
        <taxon>Insecta</taxon>
        <taxon>Pterygota</taxon>
        <taxon>Neoptera</taxon>
        <taxon>Paraneoptera</taxon>
        <taxon>Hemiptera</taxon>
        <taxon>Sternorrhyncha</taxon>
        <taxon>Aphidomorpha</taxon>
        <taxon>Aphidoidea</taxon>
        <taxon>Aphididae</taxon>
        <taxon>Aphidini</taxon>
        <taxon>Aphis</taxon>
        <taxon>Aphis</taxon>
    </lineage>
</organism>
<dbReference type="EMBL" id="VUJU01005305">
    <property type="protein sequence ID" value="KAF0751655.1"/>
    <property type="molecule type" value="Genomic_DNA"/>
</dbReference>
<dbReference type="PANTHER" id="PTHR11011:SF45">
    <property type="entry name" value="FATTY ACYL-COA REDUCTASE CG8306-RELATED"/>
    <property type="match status" value="1"/>
</dbReference>
<dbReference type="GO" id="GO:0080019">
    <property type="term" value="F:alcohol-forming very long-chain fatty acyl-CoA reductase activity"/>
    <property type="evidence" value="ECO:0007669"/>
    <property type="project" value="InterPro"/>
</dbReference>
<accession>A0A6G0Y997</accession>
<dbReference type="AlphaFoldDB" id="A0A6G0Y997"/>
<dbReference type="OrthoDB" id="429813at2759"/>
<gene>
    <name evidence="2" type="ORF">FWK35_00024459</name>
</gene>
<sequence length="170" mass="19337">MNVCNNMIILKSDDELFSNAQMLKMYAKTEAMIDLLQMFTTSQWKFDNSNTIKLLSSLSKEDRKQFEFSLKNFDWKQYTKSYYYGIRKHILHEDLSNIVKAKSSNRKILEGILSAPRERKSGHASSCISLLSKSVSLWQSDVWGCAEKRTLVAADLCSLGALGCSGCITR</sequence>
<dbReference type="GO" id="GO:0035336">
    <property type="term" value="P:long-chain fatty-acyl-CoA metabolic process"/>
    <property type="evidence" value="ECO:0007669"/>
    <property type="project" value="TreeGrafter"/>
</dbReference>
<keyword evidence="3" id="KW-1185">Reference proteome</keyword>
<dbReference type="CDD" id="cd09071">
    <property type="entry name" value="FAR_C"/>
    <property type="match status" value="1"/>
</dbReference>
<feature type="domain" description="Fatty acyl-CoA reductase C-terminal" evidence="1">
    <location>
        <begin position="19"/>
        <end position="93"/>
    </location>
</feature>